<feature type="transmembrane region" description="Helical" evidence="2">
    <location>
        <begin position="225"/>
        <end position="251"/>
    </location>
</feature>
<feature type="transmembrane region" description="Helical" evidence="2">
    <location>
        <begin position="111"/>
        <end position="130"/>
    </location>
</feature>
<evidence type="ECO:0000256" key="1">
    <source>
        <dbReference type="SAM" id="MobiDB-lite"/>
    </source>
</evidence>
<feature type="transmembrane region" description="Helical" evidence="2">
    <location>
        <begin position="184"/>
        <end position="205"/>
    </location>
</feature>
<organism evidence="3 4">
    <name type="scientific">Nocardia pseudobrasiliensis</name>
    <dbReference type="NCBI Taxonomy" id="45979"/>
    <lineage>
        <taxon>Bacteria</taxon>
        <taxon>Bacillati</taxon>
        <taxon>Actinomycetota</taxon>
        <taxon>Actinomycetes</taxon>
        <taxon>Mycobacteriales</taxon>
        <taxon>Nocardiaceae</taxon>
        <taxon>Nocardia</taxon>
    </lineage>
</organism>
<evidence type="ECO:0008006" key="5">
    <source>
        <dbReference type="Google" id="ProtNLM"/>
    </source>
</evidence>
<name>A0A370HWH9_9NOCA</name>
<feature type="transmembrane region" description="Helical" evidence="2">
    <location>
        <begin position="150"/>
        <end position="172"/>
    </location>
</feature>
<feature type="compositionally biased region" description="Basic and acidic residues" evidence="1">
    <location>
        <begin position="352"/>
        <end position="362"/>
    </location>
</feature>
<evidence type="ECO:0000256" key="2">
    <source>
        <dbReference type="SAM" id="Phobius"/>
    </source>
</evidence>
<feature type="transmembrane region" description="Helical" evidence="2">
    <location>
        <begin position="12"/>
        <end position="31"/>
    </location>
</feature>
<keyword evidence="2" id="KW-1133">Transmembrane helix</keyword>
<gene>
    <name evidence="3" type="ORF">DFR76_112184</name>
</gene>
<keyword evidence="2" id="KW-0812">Transmembrane</keyword>
<dbReference type="AlphaFoldDB" id="A0A370HWH9"/>
<feature type="region of interest" description="Disordered" evidence="1">
    <location>
        <begin position="349"/>
        <end position="378"/>
    </location>
</feature>
<sequence>MTALTSDAAHLAGYEIPAALFAFGAIWVGAVRLRRGGDGAQWLLFWSLVLGFVFYQSAALIFVPALAEPFGIRHAFGLLTQMAGLAWNVSTVLLVLSWRYGAVPGTRARQLGALFVAGEVIFVVTFAWMYPGPEGANYIVNVAGQAVGTVYLLTYAVSMLFTKAMVVAICLPQLRHVAARTTRVGIAAVIVGSILIGGFGLARLLSGIQPLIGVDSERWESVALLLHVLGAVVYVAGIVFVEIASGAVLLASGMWSLLRLRPLCAAVVEQFPHLGAPPRPGAGELLSAERIGAHVVRRVVLLSDAALLLGRGPGGDDGSIGAATDFDDDAHAAYRAELRRMLTAARAYGRTRRGDSRSEALRRCLTPNPPRAAALPEP</sequence>
<protein>
    <recommendedName>
        <fullName evidence="5">Integral membrane protein</fullName>
    </recommendedName>
</protein>
<feature type="transmembrane region" description="Helical" evidence="2">
    <location>
        <begin position="78"/>
        <end position="99"/>
    </location>
</feature>
<keyword evidence="2" id="KW-0472">Membrane</keyword>
<dbReference type="EMBL" id="QQBC01000012">
    <property type="protein sequence ID" value="RDI62866.1"/>
    <property type="molecule type" value="Genomic_DNA"/>
</dbReference>
<evidence type="ECO:0000313" key="3">
    <source>
        <dbReference type="EMBL" id="RDI62866.1"/>
    </source>
</evidence>
<accession>A0A370HWH9</accession>
<dbReference type="RefSeq" id="WP_068002933.1">
    <property type="nucleotide sequence ID" value="NZ_QQBC01000012.1"/>
</dbReference>
<reference evidence="3 4" key="1">
    <citation type="submission" date="2018-07" db="EMBL/GenBank/DDBJ databases">
        <title>Genomic Encyclopedia of Type Strains, Phase IV (KMG-IV): sequencing the most valuable type-strain genomes for metagenomic binning, comparative biology and taxonomic classification.</title>
        <authorList>
            <person name="Goeker M."/>
        </authorList>
    </citation>
    <scope>NUCLEOTIDE SEQUENCE [LARGE SCALE GENOMIC DNA]</scope>
    <source>
        <strain evidence="3 4">DSM 44290</strain>
    </source>
</reference>
<feature type="transmembrane region" description="Helical" evidence="2">
    <location>
        <begin position="43"/>
        <end position="66"/>
    </location>
</feature>
<dbReference type="Proteomes" id="UP000254869">
    <property type="component" value="Unassembled WGS sequence"/>
</dbReference>
<proteinExistence type="predicted"/>
<evidence type="ECO:0000313" key="4">
    <source>
        <dbReference type="Proteomes" id="UP000254869"/>
    </source>
</evidence>
<keyword evidence="4" id="KW-1185">Reference proteome</keyword>
<comment type="caution">
    <text evidence="3">The sequence shown here is derived from an EMBL/GenBank/DDBJ whole genome shotgun (WGS) entry which is preliminary data.</text>
</comment>